<evidence type="ECO:0000313" key="2">
    <source>
        <dbReference type="EMBL" id="QDP40565.1"/>
    </source>
</evidence>
<evidence type="ECO:0000256" key="1">
    <source>
        <dbReference type="ARBA" id="ARBA00005721"/>
    </source>
</evidence>
<dbReference type="PANTHER" id="PTHR34297:SF1">
    <property type="entry name" value="ASP23_GLS24 FAMILY ENVELOPE STRESS RESPONSE PROTEIN"/>
    <property type="match status" value="1"/>
</dbReference>
<dbReference type="Proteomes" id="UP000315215">
    <property type="component" value="Chromosome"/>
</dbReference>
<accession>A0A516KGP7</accession>
<organism evidence="2 3">
    <name type="scientific">Radiobacillus deserti</name>
    <dbReference type="NCBI Taxonomy" id="2594883"/>
    <lineage>
        <taxon>Bacteria</taxon>
        <taxon>Bacillati</taxon>
        <taxon>Bacillota</taxon>
        <taxon>Bacilli</taxon>
        <taxon>Bacillales</taxon>
        <taxon>Bacillaceae</taxon>
        <taxon>Radiobacillus</taxon>
    </lineage>
</organism>
<dbReference type="RefSeq" id="WP_143894261.1">
    <property type="nucleotide sequence ID" value="NZ_CP041666.1"/>
</dbReference>
<gene>
    <name evidence="2" type="ORF">FN924_10415</name>
</gene>
<dbReference type="KEGG" id="aqt:FN924_10415"/>
<comment type="similarity">
    <text evidence="1">Belongs to the asp23 family.</text>
</comment>
<dbReference type="Pfam" id="PF03780">
    <property type="entry name" value="Asp23"/>
    <property type="match status" value="1"/>
</dbReference>
<keyword evidence="3" id="KW-1185">Reference proteome</keyword>
<sequence length="128" mass="13476">MSDGTLINVSEDSSLGNVEIAPEVIEVIAGIATTEVSGVAATRGTFVTGVAERFGKKSHGKGIKVELSEDGVLIDVYAVLEFGSVIHEVAQKVQSNVRQALKNMTGLKIKEINVHVVGIQTEKEGSAE</sequence>
<dbReference type="AlphaFoldDB" id="A0A516KGP7"/>
<dbReference type="PANTHER" id="PTHR34297">
    <property type="entry name" value="HYPOTHETICAL CYTOSOLIC PROTEIN-RELATED"/>
    <property type="match status" value="1"/>
</dbReference>
<dbReference type="EMBL" id="CP041666">
    <property type="protein sequence ID" value="QDP40565.1"/>
    <property type="molecule type" value="Genomic_DNA"/>
</dbReference>
<protein>
    <submittedName>
        <fullName evidence="2">Asp23/Gls24 family envelope stress response protein</fullName>
    </submittedName>
</protein>
<reference evidence="2 3" key="1">
    <citation type="submission" date="2019-07" db="EMBL/GenBank/DDBJ databases">
        <authorList>
            <person name="Li J."/>
        </authorList>
    </citation>
    <scope>NUCLEOTIDE SEQUENCE [LARGE SCALE GENOMIC DNA]</scope>
    <source>
        <strain evidence="2 3">TKL69</strain>
    </source>
</reference>
<proteinExistence type="inferred from homology"/>
<name>A0A516KGP7_9BACI</name>
<dbReference type="OrthoDB" id="9793465at2"/>
<dbReference type="InterPro" id="IPR005531">
    <property type="entry name" value="Asp23"/>
</dbReference>
<evidence type="ECO:0000313" key="3">
    <source>
        <dbReference type="Proteomes" id="UP000315215"/>
    </source>
</evidence>